<organism evidence="2 3">
    <name type="scientific">Zophobas morio</name>
    <dbReference type="NCBI Taxonomy" id="2755281"/>
    <lineage>
        <taxon>Eukaryota</taxon>
        <taxon>Metazoa</taxon>
        <taxon>Ecdysozoa</taxon>
        <taxon>Arthropoda</taxon>
        <taxon>Hexapoda</taxon>
        <taxon>Insecta</taxon>
        <taxon>Pterygota</taxon>
        <taxon>Neoptera</taxon>
        <taxon>Endopterygota</taxon>
        <taxon>Coleoptera</taxon>
        <taxon>Polyphaga</taxon>
        <taxon>Cucujiformia</taxon>
        <taxon>Tenebrionidae</taxon>
        <taxon>Zophobas</taxon>
    </lineage>
</organism>
<evidence type="ECO:0000256" key="1">
    <source>
        <dbReference type="SAM" id="Phobius"/>
    </source>
</evidence>
<reference evidence="2" key="1">
    <citation type="journal article" date="2023" name="G3 (Bethesda)">
        <title>Whole genome assemblies of Zophobas morio and Tenebrio molitor.</title>
        <authorList>
            <person name="Kaur S."/>
            <person name="Stinson S.A."/>
            <person name="diCenzo G.C."/>
        </authorList>
    </citation>
    <scope>NUCLEOTIDE SEQUENCE</scope>
    <source>
        <strain evidence="2">QUZm001</strain>
    </source>
</reference>
<keyword evidence="1" id="KW-0812">Transmembrane</keyword>
<sequence>MLKDLADCFNDDLIFLGLLVLFSGLGLLSLERRWVLGLDFLEFFGLTLSERFEFLLGLGRRTCSCLFGERFGDLVVWISAVTVSLVLLPSSSICMGWKFSGACDDWIRRAWLPVLPADKVEVVLQTNGLMGKKLGGFIALAARSQVQSQDSGRRSNPFLELSVIYVRVEARFSAVDRTQWNSGSQKKKHYLAGR</sequence>
<keyword evidence="1" id="KW-0472">Membrane</keyword>
<dbReference type="Proteomes" id="UP001168821">
    <property type="component" value="Unassembled WGS sequence"/>
</dbReference>
<feature type="transmembrane region" description="Helical" evidence="1">
    <location>
        <begin position="12"/>
        <end position="30"/>
    </location>
</feature>
<proteinExistence type="predicted"/>
<keyword evidence="3" id="KW-1185">Reference proteome</keyword>
<evidence type="ECO:0000313" key="3">
    <source>
        <dbReference type="Proteomes" id="UP001168821"/>
    </source>
</evidence>
<comment type="caution">
    <text evidence="2">The sequence shown here is derived from an EMBL/GenBank/DDBJ whole genome shotgun (WGS) entry which is preliminary data.</text>
</comment>
<dbReference type="AlphaFoldDB" id="A0AA38IGN6"/>
<accession>A0AA38IGN6</accession>
<keyword evidence="1" id="KW-1133">Transmembrane helix</keyword>
<dbReference type="EMBL" id="JALNTZ010000004">
    <property type="protein sequence ID" value="KAJ3653801.1"/>
    <property type="molecule type" value="Genomic_DNA"/>
</dbReference>
<evidence type="ECO:0000313" key="2">
    <source>
        <dbReference type="EMBL" id="KAJ3653801.1"/>
    </source>
</evidence>
<gene>
    <name evidence="2" type="ORF">Zmor_013034</name>
</gene>
<name>A0AA38IGN6_9CUCU</name>
<protein>
    <submittedName>
        <fullName evidence="2">Uncharacterized protein</fullName>
    </submittedName>
</protein>
<feature type="transmembrane region" description="Helical" evidence="1">
    <location>
        <begin position="74"/>
        <end position="99"/>
    </location>
</feature>